<accession>A0A835ISE3</accession>
<sequence length="267" mass="29382">MGRVLAAGISIIFVVGVIVGIVVTVNRGIGNTSHQTTFQAAQEEVTKAWGKSGALGKDTTTSFDKMLLDGCSELLLFATHRLQATTSVVEHSDFDTMSDRVNDLKTWSSVVIALKTTCLDDLLEKPGLQKTMQDDLMNATQITFNALAIVDEISQILSKVNSTEFPVKINQNSMRLLNAEVDKDGYPAWFSAVDRRFLALKKTHLTPNVVVAKDGSGQFETITEAISTYPKNNEGRFIIYVKVGQYHEKVTIPETAINIFIYGDAWS</sequence>
<dbReference type="AlphaFoldDB" id="A0A835ISE3"/>
<evidence type="ECO:0000259" key="6">
    <source>
        <dbReference type="SMART" id="SM00856"/>
    </source>
</evidence>
<evidence type="ECO:0000313" key="8">
    <source>
        <dbReference type="Proteomes" id="UP000631114"/>
    </source>
</evidence>
<dbReference type="PANTHER" id="PTHR31707">
    <property type="entry name" value="PECTINESTERASE"/>
    <property type="match status" value="1"/>
</dbReference>
<dbReference type="SUPFAM" id="SSF51126">
    <property type="entry name" value="Pectin lyase-like"/>
    <property type="match status" value="1"/>
</dbReference>
<comment type="similarity">
    <text evidence="3">In the C-terminal section; belongs to the pectinesterase family.</text>
</comment>
<evidence type="ECO:0000313" key="7">
    <source>
        <dbReference type="EMBL" id="KAF9620788.1"/>
    </source>
</evidence>
<comment type="caution">
    <text evidence="7">The sequence shown here is derived from an EMBL/GenBank/DDBJ whole genome shotgun (WGS) entry which is preliminary data.</text>
</comment>
<comment type="similarity">
    <text evidence="2">In the N-terminal section; belongs to the PMEI family.</text>
</comment>
<keyword evidence="8" id="KW-1185">Reference proteome</keyword>
<keyword evidence="5" id="KW-0063">Aspartyl esterase</keyword>
<evidence type="ECO:0000256" key="1">
    <source>
        <dbReference type="ARBA" id="ARBA00005184"/>
    </source>
</evidence>
<evidence type="ECO:0000256" key="4">
    <source>
        <dbReference type="ARBA" id="ARBA00022801"/>
    </source>
</evidence>
<comment type="pathway">
    <text evidence="1">Glycan metabolism; pectin degradation; 2-dehydro-3-deoxy-D-gluconate from pectin: step 1/5.</text>
</comment>
<name>A0A835ISE3_9MAGN</name>
<protein>
    <recommendedName>
        <fullName evidence="6">Pectinesterase inhibitor domain-containing protein</fullName>
    </recommendedName>
</protein>
<dbReference type="InterPro" id="IPR006501">
    <property type="entry name" value="Pectinesterase_inhib_dom"/>
</dbReference>
<dbReference type="SUPFAM" id="SSF101148">
    <property type="entry name" value="Plant invertase/pectin methylesterase inhibitor"/>
    <property type="match status" value="1"/>
</dbReference>
<dbReference type="Gene3D" id="2.160.20.10">
    <property type="entry name" value="Single-stranded right-handed beta-helix, Pectin lyase-like"/>
    <property type="match status" value="1"/>
</dbReference>
<keyword evidence="4" id="KW-0378">Hydrolase</keyword>
<evidence type="ECO:0000256" key="3">
    <source>
        <dbReference type="ARBA" id="ARBA00007786"/>
    </source>
</evidence>
<dbReference type="GO" id="GO:0030599">
    <property type="term" value="F:pectinesterase activity"/>
    <property type="evidence" value="ECO:0007669"/>
    <property type="project" value="InterPro"/>
</dbReference>
<dbReference type="Pfam" id="PF01095">
    <property type="entry name" value="Pectinesterase"/>
    <property type="match status" value="1"/>
</dbReference>
<proteinExistence type="inferred from homology"/>
<dbReference type="Pfam" id="PF04043">
    <property type="entry name" value="PMEI"/>
    <property type="match status" value="1"/>
</dbReference>
<reference evidence="7 8" key="1">
    <citation type="submission" date="2020-10" db="EMBL/GenBank/DDBJ databases">
        <title>The Coptis chinensis genome and diversification of protoberbering-type alkaloids.</title>
        <authorList>
            <person name="Wang B."/>
            <person name="Shu S."/>
            <person name="Song C."/>
            <person name="Liu Y."/>
        </authorList>
    </citation>
    <scope>NUCLEOTIDE SEQUENCE [LARGE SCALE GENOMIC DNA]</scope>
    <source>
        <strain evidence="7">HL-2020</strain>
        <tissue evidence="7">Leaf</tissue>
    </source>
</reference>
<dbReference type="SMART" id="SM00856">
    <property type="entry name" value="PMEI"/>
    <property type="match status" value="1"/>
</dbReference>
<dbReference type="InterPro" id="IPR011050">
    <property type="entry name" value="Pectin_lyase_fold/virulence"/>
</dbReference>
<dbReference type="CDD" id="cd15798">
    <property type="entry name" value="PMEI-like_3"/>
    <property type="match status" value="1"/>
</dbReference>
<evidence type="ECO:0000256" key="5">
    <source>
        <dbReference type="ARBA" id="ARBA00023085"/>
    </source>
</evidence>
<dbReference type="Gene3D" id="1.20.140.40">
    <property type="entry name" value="Invertase/pectin methylesterase inhibitor family protein"/>
    <property type="match status" value="1"/>
</dbReference>
<dbReference type="InterPro" id="IPR000070">
    <property type="entry name" value="Pectinesterase_cat"/>
</dbReference>
<dbReference type="InterPro" id="IPR035513">
    <property type="entry name" value="Invertase/methylesterase_inhib"/>
</dbReference>
<organism evidence="7 8">
    <name type="scientific">Coptis chinensis</name>
    <dbReference type="NCBI Taxonomy" id="261450"/>
    <lineage>
        <taxon>Eukaryota</taxon>
        <taxon>Viridiplantae</taxon>
        <taxon>Streptophyta</taxon>
        <taxon>Embryophyta</taxon>
        <taxon>Tracheophyta</taxon>
        <taxon>Spermatophyta</taxon>
        <taxon>Magnoliopsida</taxon>
        <taxon>Ranunculales</taxon>
        <taxon>Ranunculaceae</taxon>
        <taxon>Coptidoideae</taxon>
        <taxon>Coptis</taxon>
    </lineage>
</organism>
<dbReference type="InterPro" id="IPR012334">
    <property type="entry name" value="Pectin_lyas_fold"/>
</dbReference>
<gene>
    <name evidence="7" type="ORF">IFM89_014623</name>
</gene>
<dbReference type="GO" id="GO:0045490">
    <property type="term" value="P:pectin catabolic process"/>
    <property type="evidence" value="ECO:0007669"/>
    <property type="project" value="UniProtKB-UniPathway"/>
</dbReference>
<evidence type="ECO:0000256" key="2">
    <source>
        <dbReference type="ARBA" id="ARBA00006027"/>
    </source>
</evidence>
<dbReference type="GO" id="GO:0042545">
    <property type="term" value="P:cell wall modification"/>
    <property type="evidence" value="ECO:0007669"/>
    <property type="project" value="InterPro"/>
</dbReference>
<feature type="domain" description="Pectinesterase inhibitor" evidence="6">
    <location>
        <begin position="24"/>
        <end position="149"/>
    </location>
</feature>
<dbReference type="GO" id="GO:0004857">
    <property type="term" value="F:enzyme inhibitor activity"/>
    <property type="evidence" value="ECO:0007669"/>
    <property type="project" value="InterPro"/>
</dbReference>
<dbReference type="EMBL" id="JADFTS010000002">
    <property type="protein sequence ID" value="KAF9620788.1"/>
    <property type="molecule type" value="Genomic_DNA"/>
</dbReference>
<dbReference type="OrthoDB" id="2019149at2759"/>
<dbReference type="Proteomes" id="UP000631114">
    <property type="component" value="Unassembled WGS sequence"/>
</dbReference>
<dbReference type="UniPathway" id="UPA00545">
    <property type="reaction ID" value="UER00823"/>
</dbReference>